<name>A0A6S7H5E6_PARCT</name>
<evidence type="ECO:0000313" key="3">
    <source>
        <dbReference type="Proteomes" id="UP001152795"/>
    </source>
</evidence>
<dbReference type="AlphaFoldDB" id="A0A6S7H5E6"/>
<sequence>MAETLSAKNQPSALNKKGNDREALLRMAVNVIAMLGHMNADVMSMRQELIKPALKPEFQKICHATVPPNSKFLFGYDSAKLVRDTKEKNSIASTLTLPRTARNTSTANTSGRNTHTYSREDINNSYTGDNRGRNTHTRPFLWRGQKPYRRRPGTRGNGSQNQQRK</sequence>
<dbReference type="PANTHER" id="PTHR34239:SF2">
    <property type="entry name" value="TRANSPOSABLE ELEMENT P TRANSPOSASE_THAP9 CONSERVED DOMAIN-CONTAINING PROTEIN"/>
    <property type="match status" value="1"/>
</dbReference>
<organism evidence="2 3">
    <name type="scientific">Paramuricea clavata</name>
    <name type="common">Red gorgonian</name>
    <name type="synonym">Violescent sea-whip</name>
    <dbReference type="NCBI Taxonomy" id="317549"/>
    <lineage>
        <taxon>Eukaryota</taxon>
        <taxon>Metazoa</taxon>
        <taxon>Cnidaria</taxon>
        <taxon>Anthozoa</taxon>
        <taxon>Octocorallia</taxon>
        <taxon>Malacalcyonacea</taxon>
        <taxon>Plexauridae</taxon>
        <taxon>Paramuricea</taxon>
    </lineage>
</organism>
<reference evidence="2" key="1">
    <citation type="submission" date="2020-04" db="EMBL/GenBank/DDBJ databases">
        <authorList>
            <person name="Alioto T."/>
            <person name="Alioto T."/>
            <person name="Gomez Garrido J."/>
        </authorList>
    </citation>
    <scope>NUCLEOTIDE SEQUENCE</scope>
    <source>
        <strain evidence="2">A484AB</strain>
    </source>
</reference>
<dbReference type="OrthoDB" id="5988653at2759"/>
<dbReference type="PANTHER" id="PTHR34239">
    <property type="entry name" value="APPLE DOMAIN-CONTAINING PROTEIN"/>
    <property type="match status" value="1"/>
</dbReference>
<dbReference type="EMBL" id="CACRXK020003283">
    <property type="protein sequence ID" value="CAB3998152.1"/>
    <property type="molecule type" value="Genomic_DNA"/>
</dbReference>
<feature type="compositionally biased region" description="Polar residues" evidence="1">
    <location>
        <begin position="90"/>
        <end position="116"/>
    </location>
</feature>
<evidence type="ECO:0000313" key="2">
    <source>
        <dbReference type="EMBL" id="CAB3998152.1"/>
    </source>
</evidence>
<accession>A0A6S7H5E6</accession>
<dbReference type="Proteomes" id="UP001152795">
    <property type="component" value="Unassembled WGS sequence"/>
</dbReference>
<keyword evidence="3" id="KW-1185">Reference proteome</keyword>
<protein>
    <submittedName>
        <fullName evidence="2">Uncharacterized protein</fullName>
    </submittedName>
</protein>
<comment type="caution">
    <text evidence="2">The sequence shown here is derived from an EMBL/GenBank/DDBJ whole genome shotgun (WGS) entry which is preliminary data.</text>
</comment>
<feature type="region of interest" description="Disordered" evidence="1">
    <location>
        <begin position="85"/>
        <end position="165"/>
    </location>
</feature>
<gene>
    <name evidence="2" type="ORF">PACLA_8A034012</name>
</gene>
<proteinExistence type="predicted"/>
<evidence type="ECO:0000256" key="1">
    <source>
        <dbReference type="SAM" id="MobiDB-lite"/>
    </source>
</evidence>